<dbReference type="KEGG" id="dno:DNO_0202"/>
<dbReference type="NCBIfam" id="TIGR00611">
    <property type="entry name" value="recf"/>
    <property type="match status" value="1"/>
</dbReference>
<evidence type="ECO:0000256" key="4">
    <source>
        <dbReference type="ARBA" id="ARBA00022490"/>
    </source>
</evidence>
<dbReference type="PROSITE" id="PS00618">
    <property type="entry name" value="RECF_2"/>
    <property type="match status" value="1"/>
</dbReference>
<evidence type="ECO:0000256" key="9">
    <source>
        <dbReference type="HAMAP-Rule" id="MF_00365"/>
    </source>
</evidence>
<dbReference type="InterPro" id="IPR027417">
    <property type="entry name" value="P-loop_NTPase"/>
</dbReference>
<dbReference type="RefSeq" id="WP_011927949.1">
    <property type="nucleotide sequence ID" value="NC_009446.1"/>
</dbReference>
<keyword evidence="7 9" id="KW-0067">ATP-binding</keyword>
<dbReference type="AlphaFoldDB" id="A5EWH9"/>
<dbReference type="GO" id="GO:0003697">
    <property type="term" value="F:single-stranded DNA binding"/>
    <property type="evidence" value="ECO:0007669"/>
    <property type="project" value="UniProtKB-UniRule"/>
</dbReference>
<evidence type="ECO:0000256" key="6">
    <source>
        <dbReference type="ARBA" id="ARBA00022741"/>
    </source>
</evidence>
<evidence type="ECO:0000256" key="5">
    <source>
        <dbReference type="ARBA" id="ARBA00022705"/>
    </source>
</evidence>
<comment type="subcellular location">
    <subcellularLocation>
        <location evidence="1 9 10">Cytoplasm</location>
    </subcellularLocation>
</comment>
<evidence type="ECO:0000256" key="1">
    <source>
        <dbReference type="ARBA" id="ARBA00004496"/>
    </source>
</evidence>
<reference evidence="12 13" key="1">
    <citation type="journal article" date="2007" name="Nat. Biotechnol.">
        <title>Genome sequence and identification of candidate vaccine antigens from the animal pathogen Dichelobacter nodosus.</title>
        <authorList>
            <person name="Myers G.S."/>
            <person name="Parker D."/>
            <person name="Al-Hasani K."/>
            <person name="Kennan R.M."/>
            <person name="Seemann T."/>
            <person name="Ren Q."/>
            <person name="Badger J.H."/>
            <person name="Selengut J.D."/>
            <person name="Deboy R.T."/>
            <person name="Tettelin H."/>
            <person name="Boyce J.D."/>
            <person name="McCarl V.P."/>
            <person name="Han X."/>
            <person name="Nelson W.C."/>
            <person name="Madupu R."/>
            <person name="Mohamoud Y."/>
            <person name="Holley T."/>
            <person name="Fedorova N."/>
            <person name="Khouri H."/>
            <person name="Bottomley S.P."/>
            <person name="Whittington R.J."/>
            <person name="Adler B."/>
            <person name="Songer J.G."/>
            <person name="Rood J.I."/>
            <person name="Paulsen I.T."/>
        </authorList>
    </citation>
    <scope>NUCLEOTIDE SEQUENCE [LARGE SCALE GENOMIC DNA]</scope>
    <source>
        <strain evidence="12 13">VCS1703A</strain>
    </source>
</reference>
<dbReference type="GO" id="GO:0005737">
    <property type="term" value="C:cytoplasm"/>
    <property type="evidence" value="ECO:0007669"/>
    <property type="project" value="UniProtKB-SubCell"/>
</dbReference>
<dbReference type="STRING" id="246195.DNO_0202"/>
<comment type="function">
    <text evidence="9 10">The RecF protein is involved in DNA metabolism; it is required for DNA replication and normal SOS inducibility. RecF binds preferentially to single-stranded, linear DNA. It also seems to bind ATP.</text>
</comment>
<dbReference type="GO" id="GO:0005524">
    <property type="term" value="F:ATP binding"/>
    <property type="evidence" value="ECO:0007669"/>
    <property type="project" value="UniProtKB-UniRule"/>
</dbReference>
<dbReference type="GO" id="GO:0009432">
    <property type="term" value="P:SOS response"/>
    <property type="evidence" value="ECO:0007669"/>
    <property type="project" value="UniProtKB-UniRule"/>
</dbReference>
<protein>
    <recommendedName>
        <fullName evidence="3 9">DNA replication and repair protein RecF</fullName>
    </recommendedName>
</protein>
<dbReference type="eggNOG" id="COG1195">
    <property type="taxonomic scope" value="Bacteria"/>
</dbReference>
<keyword evidence="8 9" id="KW-0238">DNA-binding</keyword>
<dbReference type="SUPFAM" id="SSF52540">
    <property type="entry name" value="P-loop containing nucleoside triphosphate hydrolases"/>
    <property type="match status" value="1"/>
</dbReference>
<comment type="similarity">
    <text evidence="2 9 10">Belongs to the RecF family.</text>
</comment>
<keyword evidence="9 10" id="KW-0227">DNA damage</keyword>
<keyword evidence="9 10" id="KW-0234">DNA repair</keyword>
<dbReference type="GO" id="GO:0006260">
    <property type="term" value="P:DNA replication"/>
    <property type="evidence" value="ECO:0007669"/>
    <property type="project" value="UniProtKB-UniRule"/>
</dbReference>
<dbReference type="InterPro" id="IPR018078">
    <property type="entry name" value="DNA-binding_RecF_CS"/>
</dbReference>
<sequence length="356" mass="41376">MRIDSLQTQHFRHLKSAAALAFHPKLNIISGKTGSGKTALLEALYCLGRGKSFRTAQVRHMIAYQQSYFRLIAELSDQDGNYFLGMERRARGYRVRLDGQTLNGLSALAALLPVHIVYADHFSLLTAAPQERRRFLDYGLFFDDAAFLPLWQRYQYALKGRNRALMEGWQDHYIRSWHPLLAETAEKIDILRRDYLKRLENRLNQYHAHLGGLQTLRIRYDRGWHGDLRQTLDENLARDQQIKYTRDGIHRADWRLFCEDYDIAHTFSRGQQKTVLCALILSQADEIRARSKKVPVILVDDITAELDIERQQLLLRFLQASEAQLFITALEAKLLAISDSDCEQFYLDRGHIQQIS</sequence>
<name>A5EWH9_DICNV</name>
<dbReference type="PANTHER" id="PTHR32182:SF0">
    <property type="entry name" value="DNA REPLICATION AND REPAIR PROTEIN RECF"/>
    <property type="match status" value="1"/>
</dbReference>
<dbReference type="PANTHER" id="PTHR32182">
    <property type="entry name" value="DNA REPLICATION AND REPAIR PROTEIN RECF"/>
    <property type="match status" value="1"/>
</dbReference>
<comment type="caution">
    <text evidence="9">Lacks conserved residue(s) required for the propagation of feature annotation.</text>
</comment>
<evidence type="ECO:0000259" key="11">
    <source>
        <dbReference type="Pfam" id="PF02463"/>
    </source>
</evidence>
<dbReference type="InterPro" id="IPR003395">
    <property type="entry name" value="RecF/RecN/SMC_N"/>
</dbReference>
<keyword evidence="9 10" id="KW-0742">SOS response</keyword>
<keyword evidence="6 9" id="KW-0547">Nucleotide-binding</keyword>
<dbReference type="HAMAP" id="MF_00365">
    <property type="entry name" value="RecF"/>
    <property type="match status" value="1"/>
</dbReference>
<dbReference type="Gene3D" id="3.40.50.300">
    <property type="entry name" value="P-loop containing nucleotide triphosphate hydrolases"/>
    <property type="match status" value="1"/>
</dbReference>
<dbReference type="Gene3D" id="1.20.1050.90">
    <property type="entry name" value="RecF/RecN/SMC, N-terminal domain"/>
    <property type="match status" value="1"/>
</dbReference>
<evidence type="ECO:0000313" key="12">
    <source>
        <dbReference type="EMBL" id="ABQ13731.1"/>
    </source>
</evidence>
<dbReference type="InterPro" id="IPR001238">
    <property type="entry name" value="DNA-binding_RecF"/>
</dbReference>
<dbReference type="EMBL" id="CP000513">
    <property type="protein sequence ID" value="ABQ13731.1"/>
    <property type="molecule type" value="Genomic_DNA"/>
</dbReference>
<keyword evidence="5 9" id="KW-0235">DNA replication</keyword>
<evidence type="ECO:0000256" key="7">
    <source>
        <dbReference type="ARBA" id="ARBA00022840"/>
    </source>
</evidence>
<evidence type="ECO:0000256" key="2">
    <source>
        <dbReference type="ARBA" id="ARBA00008016"/>
    </source>
</evidence>
<evidence type="ECO:0000313" key="13">
    <source>
        <dbReference type="Proteomes" id="UP000000248"/>
    </source>
</evidence>
<accession>A5EWH9</accession>
<dbReference type="GO" id="GO:0006302">
    <property type="term" value="P:double-strand break repair"/>
    <property type="evidence" value="ECO:0007669"/>
    <property type="project" value="TreeGrafter"/>
</dbReference>
<organism evidence="12 13">
    <name type="scientific">Dichelobacter nodosus (strain VCS1703A)</name>
    <dbReference type="NCBI Taxonomy" id="246195"/>
    <lineage>
        <taxon>Bacteria</taxon>
        <taxon>Pseudomonadati</taxon>
        <taxon>Pseudomonadota</taxon>
        <taxon>Gammaproteobacteria</taxon>
        <taxon>Cardiobacteriales</taxon>
        <taxon>Cardiobacteriaceae</taxon>
        <taxon>Dichelobacter</taxon>
    </lineage>
</organism>
<evidence type="ECO:0000256" key="10">
    <source>
        <dbReference type="RuleBase" id="RU000578"/>
    </source>
</evidence>
<dbReference type="OrthoDB" id="9803889at2"/>
<dbReference type="Pfam" id="PF02463">
    <property type="entry name" value="SMC_N"/>
    <property type="match status" value="1"/>
</dbReference>
<dbReference type="HOGENOM" id="CLU_040267_0_0_6"/>
<evidence type="ECO:0000256" key="8">
    <source>
        <dbReference type="ARBA" id="ARBA00023125"/>
    </source>
</evidence>
<evidence type="ECO:0000256" key="3">
    <source>
        <dbReference type="ARBA" id="ARBA00020170"/>
    </source>
</evidence>
<proteinExistence type="inferred from homology"/>
<feature type="domain" description="RecF/RecN/SMC N-terminal" evidence="11">
    <location>
        <begin position="3"/>
        <end position="340"/>
    </location>
</feature>
<dbReference type="Proteomes" id="UP000000248">
    <property type="component" value="Chromosome"/>
</dbReference>
<dbReference type="GO" id="GO:0000731">
    <property type="term" value="P:DNA synthesis involved in DNA repair"/>
    <property type="evidence" value="ECO:0007669"/>
    <property type="project" value="TreeGrafter"/>
</dbReference>
<keyword evidence="13" id="KW-1185">Reference proteome</keyword>
<dbReference type="InterPro" id="IPR042174">
    <property type="entry name" value="RecF_2"/>
</dbReference>
<gene>
    <name evidence="9 12" type="primary">recF</name>
    <name evidence="12" type="ordered locus">DNO_0202</name>
</gene>
<keyword evidence="4 9" id="KW-0963">Cytoplasm</keyword>